<organism evidence="1 2">
    <name type="scientific">Smittium culicis</name>
    <dbReference type="NCBI Taxonomy" id="133412"/>
    <lineage>
        <taxon>Eukaryota</taxon>
        <taxon>Fungi</taxon>
        <taxon>Fungi incertae sedis</taxon>
        <taxon>Zoopagomycota</taxon>
        <taxon>Kickxellomycotina</taxon>
        <taxon>Harpellomycetes</taxon>
        <taxon>Harpellales</taxon>
        <taxon>Legeriomycetaceae</taxon>
        <taxon>Smittium</taxon>
    </lineage>
</organism>
<name>A0A1R1XN40_9FUNG</name>
<dbReference type="EMBL" id="LSSN01002471">
    <property type="protein sequence ID" value="OMJ16040.1"/>
    <property type="molecule type" value="Genomic_DNA"/>
</dbReference>
<dbReference type="AlphaFoldDB" id="A0A1R1XN40"/>
<keyword evidence="2" id="KW-1185">Reference proteome</keyword>
<accession>A0A1R1XN40</accession>
<proteinExistence type="predicted"/>
<reference evidence="1 2" key="1">
    <citation type="submission" date="2017-01" db="EMBL/GenBank/DDBJ databases">
        <authorList>
            <person name="Mah S.A."/>
            <person name="Swanson W.J."/>
            <person name="Moy G.W."/>
            <person name="Vacquier V.D."/>
        </authorList>
    </citation>
    <scope>NUCLEOTIDE SEQUENCE [LARGE SCALE GENOMIC DNA]</scope>
    <source>
        <strain evidence="1 2">GSMNP</strain>
    </source>
</reference>
<dbReference type="Proteomes" id="UP000187283">
    <property type="component" value="Unassembled WGS sequence"/>
</dbReference>
<evidence type="ECO:0000313" key="2">
    <source>
        <dbReference type="Proteomes" id="UP000187283"/>
    </source>
</evidence>
<gene>
    <name evidence="1" type="ORF">AYI70_g6857</name>
</gene>
<evidence type="ECO:0000313" key="1">
    <source>
        <dbReference type="EMBL" id="OMJ16040.1"/>
    </source>
</evidence>
<dbReference type="OrthoDB" id="5578990at2759"/>
<comment type="caution">
    <text evidence="1">The sequence shown here is derived from an EMBL/GenBank/DDBJ whole genome shotgun (WGS) entry which is preliminary data.</text>
</comment>
<sequence>MKEREASYTKRIKTGTINIVKKIENLAGSFKNENLPEDYPMLKINDQDIDKPTALNTVYNLISELVDVKKQNQAKVVLLESRLATIRECLQEISKVSVTSDVDRILINESSNECMNQLLADSSSGSVDDSKSSRDSIQMNKTITIGIL</sequence>
<protein>
    <submittedName>
        <fullName evidence="1">Uncharacterized protein</fullName>
    </submittedName>
</protein>